<dbReference type="PANTHER" id="PTHR45775:SF6">
    <property type="entry name" value="RAD, GEM_KIR FAMILY MEMBER 2, ISOFORM C"/>
    <property type="match status" value="1"/>
</dbReference>
<feature type="region of interest" description="Disordered" evidence="3">
    <location>
        <begin position="149"/>
        <end position="168"/>
    </location>
</feature>
<name>A0A8S4PIJ4_OWEFU</name>
<dbReference type="AlphaFoldDB" id="A0A8S4PIJ4"/>
<reference evidence="4" key="1">
    <citation type="submission" date="2022-03" db="EMBL/GenBank/DDBJ databases">
        <authorList>
            <person name="Martin C."/>
        </authorList>
    </citation>
    <scope>NUCLEOTIDE SEQUENCE</scope>
</reference>
<evidence type="ECO:0000256" key="3">
    <source>
        <dbReference type="SAM" id="MobiDB-lite"/>
    </source>
</evidence>
<dbReference type="EMBL" id="CAIIXF020000008">
    <property type="protein sequence ID" value="CAH1792876.1"/>
    <property type="molecule type" value="Genomic_DNA"/>
</dbReference>
<dbReference type="SUPFAM" id="SSF52540">
    <property type="entry name" value="P-loop containing nucleoside triphosphate hydrolases"/>
    <property type="match status" value="1"/>
</dbReference>
<keyword evidence="2" id="KW-0597">Phosphoprotein</keyword>
<dbReference type="SMART" id="SM00174">
    <property type="entry name" value="RHO"/>
    <property type="match status" value="1"/>
</dbReference>
<protein>
    <submittedName>
        <fullName evidence="4">Uncharacterized protein</fullName>
    </submittedName>
</protein>
<feature type="region of interest" description="Disordered" evidence="3">
    <location>
        <begin position="200"/>
        <end position="220"/>
    </location>
</feature>
<dbReference type="SMART" id="SM00175">
    <property type="entry name" value="RAB"/>
    <property type="match status" value="1"/>
</dbReference>
<dbReference type="GO" id="GO:0003924">
    <property type="term" value="F:GTPase activity"/>
    <property type="evidence" value="ECO:0007669"/>
    <property type="project" value="InterPro"/>
</dbReference>
<dbReference type="Proteomes" id="UP000749559">
    <property type="component" value="Unassembled WGS sequence"/>
</dbReference>
<evidence type="ECO:0000313" key="4">
    <source>
        <dbReference type="EMBL" id="CAH1792876.1"/>
    </source>
</evidence>
<dbReference type="PRINTS" id="PR00449">
    <property type="entry name" value="RASTRNSFRMNG"/>
</dbReference>
<evidence type="ECO:0000256" key="2">
    <source>
        <dbReference type="ARBA" id="ARBA00022553"/>
    </source>
</evidence>
<evidence type="ECO:0000313" key="5">
    <source>
        <dbReference type="Proteomes" id="UP000749559"/>
    </source>
</evidence>
<keyword evidence="5" id="KW-1185">Reference proteome</keyword>
<dbReference type="PROSITE" id="PS51421">
    <property type="entry name" value="RAS"/>
    <property type="match status" value="1"/>
</dbReference>
<dbReference type="GO" id="GO:0005246">
    <property type="term" value="F:calcium channel regulator activity"/>
    <property type="evidence" value="ECO:0007669"/>
    <property type="project" value="TreeGrafter"/>
</dbReference>
<evidence type="ECO:0000256" key="1">
    <source>
        <dbReference type="ARBA" id="ARBA00008846"/>
    </source>
</evidence>
<dbReference type="OrthoDB" id="5239715at2759"/>
<dbReference type="Gene3D" id="3.40.50.300">
    <property type="entry name" value="P-loop containing nucleotide triphosphate hydrolases"/>
    <property type="match status" value="1"/>
</dbReference>
<dbReference type="Pfam" id="PF00071">
    <property type="entry name" value="Ras"/>
    <property type="match status" value="1"/>
</dbReference>
<feature type="region of interest" description="Disordered" evidence="3">
    <location>
        <begin position="300"/>
        <end position="323"/>
    </location>
</feature>
<organism evidence="4 5">
    <name type="scientific">Owenia fusiformis</name>
    <name type="common">Polychaete worm</name>
    <dbReference type="NCBI Taxonomy" id="6347"/>
    <lineage>
        <taxon>Eukaryota</taxon>
        <taxon>Metazoa</taxon>
        <taxon>Spiralia</taxon>
        <taxon>Lophotrochozoa</taxon>
        <taxon>Annelida</taxon>
        <taxon>Polychaeta</taxon>
        <taxon>Sedentaria</taxon>
        <taxon>Canalipalpata</taxon>
        <taxon>Sabellida</taxon>
        <taxon>Oweniida</taxon>
        <taxon>Oweniidae</taxon>
        <taxon>Owenia</taxon>
    </lineage>
</organism>
<dbReference type="GO" id="GO:0005525">
    <property type="term" value="F:GTP binding"/>
    <property type="evidence" value="ECO:0007669"/>
    <property type="project" value="InterPro"/>
</dbReference>
<accession>A0A8S4PIJ4</accession>
<dbReference type="InterPro" id="IPR051641">
    <property type="entry name" value="RGK_GTP-binding_reg"/>
</dbReference>
<gene>
    <name evidence="4" type="ORF">OFUS_LOCUS17796</name>
</gene>
<proteinExistence type="inferred from homology"/>
<dbReference type="PROSITE" id="PS51419">
    <property type="entry name" value="RAB"/>
    <property type="match status" value="1"/>
</dbReference>
<dbReference type="InterPro" id="IPR001806">
    <property type="entry name" value="Small_GTPase"/>
</dbReference>
<comment type="caution">
    <text evidence="4">The sequence shown here is derived from an EMBL/GenBank/DDBJ whole genome shotgun (WGS) entry which is preliminary data.</text>
</comment>
<dbReference type="SMART" id="SM00173">
    <property type="entry name" value="RAS"/>
    <property type="match status" value="1"/>
</dbReference>
<comment type="similarity">
    <text evidence="1">Belongs to the small GTPase superfamily. RGK family.</text>
</comment>
<dbReference type="GO" id="GO:0005886">
    <property type="term" value="C:plasma membrane"/>
    <property type="evidence" value="ECO:0007669"/>
    <property type="project" value="TreeGrafter"/>
</dbReference>
<sequence length="552" mass="62886">MACCKELIYEELCAQNTNASDQMKLLQDFEPSQYEGSAIRNEDKRYIQSTEEIPTHRDRTNRARNYKVNIPSGDERYSLLSNHDPRVDGTSRKLTMERRDACDIDDNEDDDRLNANHLELEPLRDDERNPKRVHEEYKMEELHIKGLKNAPKGNKEQPFSKVPDSEAHTRQELNLKAFNTTYKTDQFNSIKEFPILKKEKSTNPSTCHNQLESVFPGKPRPRSATITTIDYVSHRFDDIVDGKTQNRERRAVSLLVPPTMSEIGVYRQRTFSMSGRKGFVNHGDLYKAFPLTNSANSILSYGTESHSSDDPASESPRNADEINGPDLPLYKVLVVGAAKVGKTSLIQQFASSEYRGTYQNMSFDDAVVTRVPVELDGEDSLLEFQESTSLPLQHKEEISAYVIVYSVIDKKSFQYAVEITNRLQRSQKTRKIGSSRSCGFVRILVGNKSELMRRKSVTTEDGKSTATKYGCKYIETSAALNHHIDTLLVGILIQIKRHIKSNTVNSLDNKKAESTCYFQHRRYSRALRAFLSMVTKSSIFTSRSCDNLLEIS</sequence>
<dbReference type="PANTHER" id="PTHR45775">
    <property type="entry name" value="RAD, GEM/KIR FAMILY MEMBER 2, ISOFORM C"/>
    <property type="match status" value="1"/>
</dbReference>
<feature type="compositionally biased region" description="Polar residues" evidence="3">
    <location>
        <begin position="202"/>
        <end position="212"/>
    </location>
</feature>
<dbReference type="InterPro" id="IPR027417">
    <property type="entry name" value="P-loop_NTPase"/>
</dbReference>